<dbReference type="Proteomes" id="UP000321306">
    <property type="component" value="Unassembled WGS sequence"/>
</dbReference>
<dbReference type="Gene3D" id="2.130.10.10">
    <property type="entry name" value="YVTN repeat-like/Quinoprotein amine dehydrogenase"/>
    <property type="match status" value="2"/>
</dbReference>
<keyword evidence="1" id="KW-0732">Signal</keyword>
<dbReference type="InterPro" id="IPR015943">
    <property type="entry name" value="WD40/YVTN_repeat-like_dom_sf"/>
</dbReference>
<sequence length="517" mass="56057">MRTVSKLLALTLISTVAHAQTPPLSTQVTFPSDFIQTLTFSPDGRTLALGGKSAYLWDLQDKPSPVLNLNSSVGHVGFQPDGRALLVLQKTGELHRLDLDTSKDLLLNTCCSTKGAQYTPDNRYLLSFYDRAAHLTDRKTQQDTVLAQKSHSTTAVWAVSPDGGHIAYLNSEGKVWLQPLLDGSKGQLFTQIPADVSSLTFSPDGLHLSVGTVKGTWDIPLSTLQPRLVHPALAVKLAYHPSGKVLAVMNTWRVHFLDTSTDKELGALGIFDSALNNLAFSPDGRWLALAPASHELNIYDTSSWGVWDSRFMPDLNVKDASVFVNGTYRPAEADGGYPVFSDVPVNLRFTSANMQDFTGTFTFKAGQSRVLSADLKPLKGSLMITTVPRGALVSINGEEKGKSPLKSSVNAGEVEYTVTLEDHLPVTAKVQVNGNATTELNVKLTELPGLKITSKPRGAQVYIGEALVCEATPCVVRNLTPGREDVTLKLEGYQDWHGKPVVPEVGKGELSVDLKRQ</sequence>
<name>A0A511NC21_DEIC1</name>
<reference evidence="3 4" key="1">
    <citation type="submission" date="2019-07" db="EMBL/GenBank/DDBJ databases">
        <title>Whole genome shotgun sequence of Deinococcus cellulosilyticus NBRC 106333.</title>
        <authorList>
            <person name="Hosoyama A."/>
            <person name="Uohara A."/>
            <person name="Ohji S."/>
            <person name="Ichikawa N."/>
        </authorList>
    </citation>
    <scope>NUCLEOTIDE SEQUENCE [LARGE SCALE GENOMIC DNA]</scope>
    <source>
        <strain evidence="3 4">NBRC 106333</strain>
    </source>
</reference>
<accession>A0A511NC21</accession>
<dbReference type="PANTHER" id="PTHR36194">
    <property type="entry name" value="S-LAYER-LIKE PROTEIN"/>
    <property type="match status" value="1"/>
</dbReference>
<keyword evidence="4" id="KW-1185">Reference proteome</keyword>
<comment type="caution">
    <text evidence="3">The sequence shown here is derived from an EMBL/GenBank/DDBJ whole genome shotgun (WGS) entry which is preliminary data.</text>
</comment>
<protein>
    <recommendedName>
        <fullName evidence="2">PEGA domain-containing protein</fullName>
    </recommendedName>
</protein>
<evidence type="ECO:0000259" key="2">
    <source>
        <dbReference type="Pfam" id="PF08308"/>
    </source>
</evidence>
<dbReference type="Pfam" id="PF08308">
    <property type="entry name" value="PEGA"/>
    <property type="match status" value="2"/>
</dbReference>
<feature type="chain" id="PRO_5022083937" description="PEGA domain-containing protein" evidence="1">
    <location>
        <begin position="20"/>
        <end position="517"/>
    </location>
</feature>
<feature type="domain" description="PEGA" evidence="2">
    <location>
        <begin position="380"/>
        <end position="446"/>
    </location>
</feature>
<proteinExistence type="predicted"/>
<evidence type="ECO:0000256" key="1">
    <source>
        <dbReference type="SAM" id="SignalP"/>
    </source>
</evidence>
<dbReference type="RefSeq" id="WP_186816320.1">
    <property type="nucleotide sequence ID" value="NZ_BJXB01000054.1"/>
</dbReference>
<feature type="signal peptide" evidence="1">
    <location>
        <begin position="1"/>
        <end position="19"/>
    </location>
</feature>
<organism evidence="3 4">
    <name type="scientific">Deinococcus cellulosilyticus (strain DSM 18568 / NBRC 106333 / KACC 11606 / 5516J-15)</name>
    <dbReference type="NCBI Taxonomy" id="1223518"/>
    <lineage>
        <taxon>Bacteria</taxon>
        <taxon>Thermotogati</taxon>
        <taxon>Deinococcota</taxon>
        <taxon>Deinococci</taxon>
        <taxon>Deinococcales</taxon>
        <taxon>Deinococcaceae</taxon>
        <taxon>Deinococcus</taxon>
    </lineage>
</organism>
<evidence type="ECO:0000313" key="3">
    <source>
        <dbReference type="EMBL" id="GEM50048.1"/>
    </source>
</evidence>
<evidence type="ECO:0000313" key="4">
    <source>
        <dbReference type="Proteomes" id="UP000321306"/>
    </source>
</evidence>
<dbReference type="InterPro" id="IPR013229">
    <property type="entry name" value="PEGA"/>
</dbReference>
<gene>
    <name evidence="3" type="ORF">DC3_56830</name>
</gene>
<dbReference type="SMART" id="SM00320">
    <property type="entry name" value="WD40"/>
    <property type="match status" value="3"/>
</dbReference>
<dbReference type="InterPro" id="IPR001680">
    <property type="entry name" value="WD40_rpt"/>
</dbReference>
<dbReference type="EMBL" id="BJXB01000054">
    <property type="protein sequence ID" value="GEM50048.1"/>
    <property type="molecule type" value="Genomic_DNA"/>
</dbReference>
<dbReference type="PANTHER" id="PTHR36194:SF1">
    <property type="entry name" value="S-LAYER-LIKE PROTEIN"/>
    <property type="match status" value="1"/>
</dbReference>
<dbReference type="AlphaFoldDB" id="A0A511NC21"/>
<dbReference type="SUPFAM" id="SSF82171">
    <property type="entry name" value="DPP6 N-terminal domain-like"/>
    <property type="match status" value="1"/>
</dbReference>
<feature type="domain" description="PEGA" evidence="2">
    <location>
        <begin position="449"/>
        <end position="498"/>
    </location>
</feature>